<accession>A0ABU1B3E4</accession>
<protein>
    <recommendedName>
        <fullName evidence="4">Integrase</fullName>
    </recommendedName>
</protein>
<dbReference type="RefSeq" id="WP_308938192.1">
    <property type="nucleotide sequence ID" value="NZ_JAVIBP010000018.1"/>
</dbReference>
<keyword evidence="3" id="KW-1185">Reference proteome</keyword>
<organism evidence="2 3">
    <name type="scientific">Streptococcus ruminantium</name>
    <dbReference type="NCBI Taxonomy" id="1917441"/>
    <lineage>
        <taxon>Bacteria</taxon>
        <taxon>Bacillati</taxon>
        <taxon>Bacillota</taxon>
        <taxon>Bacilli</taxon>
        <taxon>Lactobacillales</taxon>
        <taxon>Streptococcaceae</taxon>
        <taxon>Streptococcus</taxon>
    </lineage>
</organism>
<comment type="caution">
    <text evidence="2">The sequence shown here is derived from an EMBL/GenBank/DDBJ whole genome shotgun (WGS) entry which is preliminary data.</text>
</comment>
<dbReference type="Proteomes" id="UP001228446">
    <property type="component" value="Unassembled WGS sequence"/>
</dbReference>
<evidence type="ECO:0000256" key="1">
    <source>
        <dbReference type="SAM" id="MobiDB-lite"/>
    </source>
</evidence>
<dbReference type="EMBL" id="JAVIBX010000020">
    <property type="protein sequence ID" value="MDQ8833348.1"/>
    <property type="molecule type" value="Genomic_DNA"/>
</dbReference>
<evidence type="ECO:0008006" key="4">
    <source>
        <dbReference type="Google" id="ProtNLM"/>
    </source>
</evidence>
<sequence>MGKKRRSRSERSQSKKQAQQKQIEALQTQEGRFEFIHSKGVANLTKRYQLGKGIKRNDAKKTGEDTKLIHTYRTLQEYAGTWRRFAKWASVYVPPEQLMQLGSIEKDTEGWTELINQYLQFCMNNGLVANTQSTYKSSLAKVLGISSTAFIPTQPRSRESRTNNRVFETDERLSKKNNDYWHKIVAATGLRKNELKHVTGDAMQRGRDGHWYLNLNGHKHHTKGRRDRWTPIVATSQDEENWLVEMFKKAGKGKVFQVPKDLILDDFDGKKVPTALKPHKYRAEYAERLYLSVARDISKIKNRKEIIYLRKELAGIRLDRVACKIVTKALGHNRSDEFPKSYAYKLLKR</sequence>
<gene>
    <name evidence="2" type="ORF">RFF62_06075</name>
</gene>
<evidence type="ECO:0000313" key="3">
    <source>
        <dbReference type="Proteomes" id="UP001228446"/>
    </source>
</evidence>
<feature type="region of interest" description="Disordered" evidence="1">
    <location>
        <begin position="1"/>
        <end position="23"/>
    </location>
</feature>
<proteinExistence type="predicted"/>
<name>A0ABU1B3E4_9STRE</name>
<reference evidence="2 3" key="1">
    <citation type="submission" date="2023-08" db="EMBL/GenBank/DDBJ databases">
        <title>Streptococcus ruminantium-associated sheep mastitis outbreak detected in Italy is distinct from bovine isolates.</title>
        <authorList>
            <person name="Rosa M.N."/>
            <person name="Vezina B."/>
            <person name="Tola S."/>
        </authorList>
    </citation>
    <scope>NUCLEOTIDE SEQUENCE [LARGE SCALE GENOMIC DNA]</scope>
    <source>
        <strain evidence="2 3">OM6730</strain>
    </source>
</reference>
<evidence type="ECO:0000313" key="2">
    <source>
        <dbReference type="EMBL" id="MDQ8833348.1"/>
    </source>
</evidence>